<organism evidence="2 3">
    <name type="scientific">Paspalum vaginatum</name>
    <name type="common">seashore paspalum</name>
    <dbReference type="NCBI Taxonomy" id="158149"/>
    <lineage>
        <taxon>Eukaryota</taxon>
        <taxon>Viridiplantae</taxon>
        <taxon>Streptophyta</taxon>
        <taxon>Embryophyta</taxon>
        <taxon>Tracheophyta</taxon>
        <taxon>Spermatophyta</taxon>
        <taxon>Magnoliopsida</taxon>
        <taxon>Liliopsida</taxon>
        <taxon>Poales</taxon>
        <taxon>Poaceae</taxon>
        <taxon>PACMAD clade</taxon>
        <taxon>Panicoideae</taxon>
        <taxon>Andropogonodae</taxon>
        <taxon>Paspaleae</taxon>
        <taxon>Paspalinae</taxon>
        <taxon>Paspalum</taxon>
    </lineage>
</organism>
<dbReference type="PANTHER" id="PTHR34710">
    <property type="entry name" value="OS03G0834100 PROTEIN"/>
    <property type="match status" value="1"/>
</dbReference>
<sequence>MSIAEEHSSASAAMPKEWVDAPALKDLLPQLSRDEQLRQTQHRNGKKLQGRVVKDPHPSFPFSMAMRTEDERDAFIISRVQDALLHYNVRHKGGEFDAVKPLMQARVFFRGQVWFHLNFWARSRCTNKIKRFFAEVHYKPSSNDNTRTPIVEICTVIEEPLSQYRRSCAFCPGSYDILHPKGSKKFVCGNDKDRIEQRLKACRPMCLEMPFSCPPPPPRAQENHIHPSIPAHLCLPLPPS</sequence>
<dbReference type="EMBL" id="MU630163">
    <property type="protein sequence ID" value="KAJ1254316.1"/>
    <property type="molecule type" value="Genomic_DNA"/>
</dbReference>
<dbReference type="OrthoDB" id="693786at2759"/>
<keyword evidence="3" id="KW-1185">Reference proteome</keyword>
<evidence type="ECO:0000313" key="2">
    <source>
        <dbReference type="EMBL" id="KAJ1254316.1"/>
    </source>
</evidence>
<proteinExistence type="predicted"/>
<evidence type="ECO:0000259" key="1">
    <source>
        <dbReference type="Pfam" id="PF12274"/>
    </source>
</evidence>
<dbReference type="InterPro" id="IPR022059">
    <property type="entry name" value="DUF3615"/>
</dbReference>
<evidence type="ECO:0000313" key="3">
    <source>
        <dbReference type="Proteomes" id="UP001164776"/>
    </source>
</evidence>
<accession>A0A9W7X8E9</accession>
<name>A0A9W7X8E9_9POAL</name>
<reference evidence="2 3" key="1">
    <citation type="submission" date="2022-10" db="EMBL/GenBank/DDBJ databases">
        <title>WGS assembly of Paspalum vaginatum 540-79.</title>
        <authorList>
            <person name="Sun G."/>
            <person name="Wase N."/>
            <person name="Shu S."/>
            <person name="Jenkins J."/>
            <person name="Zhou B."/>
            <person name="Torres-Rodriguez J."/>
            <person name="Chen C."/>
            <person name="Sandor L."/>
            <person name="Plott C."/>
            <person name="Yoshinga Y."/>
            <person name="Daum C."/>
            <person name="Qi P."/>
            <person name="Barry K."/>
            <person name="Lipzen A."/>
            <person name="Berry L."/>
            <person name="Pedersen C."/>
            <person name="Gottilla T."/>
            <person name="Foltz A."/>
            <person name="Yu H."/>
            <person name="O'Malley R."/>
            <person name="Zhang C."/>
            <person name="Devos K."/>
            <person name="Sigmon B."/>
            <person name="Yu B."/>
            <person name="Obata T."/>
            <person name="Schmutz J."/>
            <person name="Schnable J."/>
        </authorList>
    </citation>
    <scope>NUCLEOTIDE SEQUENCE [LARGE SCALE GENOMIC DNA]</scope>
    <source>
        <strain evidence="3">cv. 540-79</strain>
    </source>
</reference>
<protein>
    <recommendedName>
        <fullName evidence="1">DUF3615 domain-containing protein</fullName>
    </recommendedName>
</protein>
<gene>
    <name evidence="2" type="ORF">BS78_K089900</name>
</gene>
<dbReference type="Proteomes" id="UP001164776">
    <property type="component" value="Unassembled WGS sequence"/>
</dbReference>
<dbReference type="AlphaFoldDB" id="A0A9W7X8E9"/>
<dbReference type="PANTHER" id="PTHR34710:SF10">
    <property type="entry name" value="EXPRESSED PROTEIN"/>
    <property type="match status" value="1"/>
</dbReference>
<dbReference type="Pfam" id="PF12274">
    <property type="entry name" value="DUF3615"/>
    <property type="match status" value="1"/>
</dbReference>
<comment type="caution">
    <text evidence="2">The sequence shown here is derived from an EMBL/GenBank/DDBJ whole genome shotgun (WGS) entry which is preliminary data.</text>
</comment>
<feature type="domain" description="DUF3615" evidence="1">
    <location>
        <begin position="80"/>
        <end position="180"/>
    </location>
</feature>